<dbReference type="PATRIC" id="fig|989403.3.peg.1027"/>
<evidence type="ECO:0000313" key="1">
    <source>
        <dbReference type="EMBL" id="KZL20964.1"/>
    </source>
</evidence>
<dbReference type="AlphaFoldDB" id="A0A161V7T4"/>
<sequence>MDDRSHFLVAATEAFAQSGHSYARTRMYGELALQHLSSVCVASRMKVAHLLCPLTHAPRTVMKALAKDHDQTIAKYVKQHSRTEFGSINAVRVAEKAPEDLIRSFLESTPISSFSVLRQMQAFHLCMERSLPQLSPKECQDLTVNALKYGHLSMVSELANASGLTIEQVHQCFTHSSPDGFIVILVGLGFKSRLLDQLLVRFWGTLLNINQMRDLQKAAASVSPQVAQDLIVSWTKITPVSRYHAIIEASKTCVHELKAQSAPHLREATATQHLASLKA</sequence>
<protein>
    <recommendedName>
        <fullName evidence="3">DUF2336 domain-containing protein</fullName>
    </recommendedName>
</protein>
<organism evidence="1 2">
    <name type="scientific">Pseudovibrio axinellae</name>
    <dbReference type="NCBI Taxonomy" id="989403"/>
    <lineage>
        <taxon>Bacteria</taxon>
        <taxon>Pseudomonadati</taxon>
        <taxon>Pseudomonadota</taxon>
        <taxon>Alphaproteobacteria</taxon>
        <taxon>Hyphomicrobiales</taxon>
        <taxon>Stappiaceae</taxon>
        <taxon>Pseudovibrio</taxon>
    </lineage>
</organism>
<gene>
    <name evidence="1" type="ORF">PsAD2_00956</name>
</gene>
<reference evidence="1 2" key="1">
    <citation type="journal article" date="2016" name="Front. Microbiol.">
        <title>Comparative Genomic Analysis Reveals a Diverse Repertoire of Genes Involved in Prokaryote-Eukaryote Interactions within the Pseudovibrio Genus.</title>
        <authorList>
            <person name="Romano S."/>
            <person name="Fernandez-Guerra A."/>
            <person name="Reen F.J."/>
            <person name="Glockner F.O."/>
            <person name="Crowley S.P."/>
            <person name="O'Sullivan O."/>
            <person name="Cotter P.D."/>
            <person name="Adams C."/>
            <person name="Dobson A.D."/>
            <person name="O'Gara F."/>
        </authorList>
    </citation>
    <scope>NUCLEOTIDE SEQUENCE [LARGE SCALE GENOMIC DNA]</scope>
    <source>
        <strain evidence="1 2">Ad2</strain>
    </source>
</reference>
<proteinExistence type="predicted"/>
<dbReference type="Proteomes" id="UP000076577">
    <property type="component" value="Unassembled WGS sequence"/>
</dbReference>
<accession>A0A161V7T4</accession>
<evidence type="ECO:0008006" key="3">
    <source>
        <dbReference type="Google" id="ProtNLM"/>
    </source>
</evidence>
<evidence type="ECO:0000313" key="2">
    <source>
        <dbReference type="Proteomes" id="UP000076577"/>
    </source>
</evidence>
<keyword evidence="2" id="KW-1185">Reference proteome</keyword>
<dbReference type="EMBL" id="LMCB01000005">
    <property type="protein sequence ID" value="KZL20964.1"/>
    <property type="molecule type" value="Genomic_DNA"/>
</dbReference>
<comment type="caution">
    <text evidence="1">The sequence shown here is derived from an EMBL/GenBank/DDBJ whole genome shotgun (WGS) entry which is preliminary data.</text>
</comment>
<name>A0A161V7T4_9HYPH</name>